<feature type="transmembrane region" description="Helical" evidence="1">
    <location>
        <begin position="30"/>
        <end position="53"/>
    </location>
</feature>
<organism evidence="2 3">
    <name type="scientific">[Candida] anglica</name>
    <dbReference type="NCBI Taxonomy" id="148631"/>
    <lineage>
        <taxon>Eukaryota</taxon>
        <taxon>Fungi</taxon>
        <taxon>Dikarya</taxon>
        <taxon>Ascomycota</taxon>
        <taxon>Saccharomycotina</taxon>
        <taxon>Pichiomycetes</taxon>
        <taxon>Debaryomycetaceae</taxon>
        <taxon>Kurtzmaniella</taxon>
    </lineage>
</organism>
<proteinExistence type="predicted"/>
<sequence>MVPILTIPETAFDPSGFHSNNARRSRLLGFLIKLTNGSAILLTLIYLIGIFGLKPLLELTANRRLEVLELFRAKLRDCYLNLIGKVSYIPIVAINKNDGSGKLYADAITQTIDLNGNDNDEENDKLSQNKLANKLNQLSEKLNQCTSYSVSEIPHYKTIRYCVKEFQNKADMIYFNNREFFTVDTEGINGKRKKNLTLEMKNEIRSIKGMYISGKV</sequence>
<evidence type="ECO:0000256" key="1">
    <source>
        <dbReference type="SAM" id="Phobius"/>
    </source>
</evidence>
<dbReference type="Proteomes" id="UP001497600">
    <property type="component" value="Chromosome H"/>
</dbReference>
<evidence type="ECO:0000313" key="2">
    <source>
        <dbReference type="EMBL" id="CAK7920709.1"/>
    </source>
</evidence>
<dbReference type="EMBL" id="OZ004260">
    <property type="protein sequence ID" value="CAK7920709.1"/>
    <property type="molecule type" value="Genomic_DNA"/>
</dbReference>
<evidence type="ECO:0000313" key="3">
    <source>
        <dbReference type="Proteomes" id="UP001497600"/>
    </source>
</evidence>
<gene>
    <name evidence="2" type="ORF">CAAN4_H05512</name>
</gene>
<protein>
    <submittedName>
        <fullName evidence="2">Uncharacterized protein</fullName>
    </submittedName>
</protein>
<keyword evidence="3" id="KW-1185">Reference proteome</keyword>
<accession>A0ABP0EJM5</accession>
<keyword evidence="1" id="KW-1133">Transmembrane helix</keyword>
<keyword evidence="1" id="KW-0812">Transmembrane</keyword>
<reference evidence="2 3" key="1">
    <citation type="submission" date="2024-01" db="EMBL/GenBank/DDBJ databases">
        <authorList>
            <consortium name="Genoscope - CEA"/>
            <person name="William W."/>
        </authorList>
    </citation>
    <scope>NUCLEOTIDE SEQUENCE [LARGE SCALE GENOMIC DNA]</scope>
    <source>
        <strain evidence="2 3">29B2s-10</strain>
    </source>
</reference>
<name>A0ABP0EJM5_9ASCO</name>
<keyword evidence="1" id="KW-0472">Membrane</keyword>